<dbReference type="SMART" id="SM00456">
    <property type="entry name" value="WW"/>
    <property type="match status" value="2"/>
</dbReference>
<protein>
    <submittedName>
        <fullName evidence="6">Uncharacterized protein</fullName>
    </submittedName>
</protein>
<feature type="domain" description="WW" evidence="3">
    <location>
        <begin position="8"/>
        <end position="41"/>
    </location>
</feature>
<accession>A0A914BVU7</accession>
<dbReference type="PROSITE" id="PS50020">
    <property type="entry name" value="WW_DOMAIN_2"/>
    <property type="match status" value="2"/>
</dbReference>
<dbReference type="InterPro" id="IPR036020">
    <property type="entry name" value="WW_dom_sf"/>
</dbReference>
<dbReference type="GO" id="GO:0005737">
    <property type="term" value="C:cytoplasm"/>
    <property type="evidence" value="ECO:0007669"/>
    <property type="project" value="TreeGrafter"/>
</dbReference>
<evidence type="ECO:0000313" key="6">
    <source>
        <dbReference type="WBParaSite" id="ACRNAN_Path_1119.g4320.t2"/>
    </source>
</evidence>
<dbReference type="PANTHER" id="PTHR10316:SF40">
    <property type="entry name" value="LD27118P"/>
    <property type="match status" value="1"/>
</dbReference>
<keyword evidence="1" id="KW-0677">Repeat</keyword>
<dbReference type="GO" id="GO:0007165">
    <property type="term" value="P:signal transduction"/>
    <property type="evidence" value="ECO:0007669"/>
    <property type="project" value="TreeGrafter"/>
</dbReference>
<feature type="domain" description="WW" evidence="3">
    <location>
        <begin position="41"/>
        <end position="74"/>
    </location>
</feature>
<dbReference type="CDD" id="cd06735">
    <property type="entry name" value="PDZ5_MAGI-1_3-like"/>
    <property type="match status" value="1"/>
</dbReference>
<dbReference type="PROSITE" id="PS50106">
    <property type="entry name" value="PDZ"/>
    <property type="match status" value="5"/>
</dbReference>
<dbReference type="SUPFAM" id="SSF50156">
    <property type="entry name" value="PDZ domain-like"/>
    <property type="match status" value="5"/>
</dbReference>
<dbReference type="AlphaFoldDB" id="A0A914BVU7"/>
<dbReference type="SMART" id="SM00228">
    <property type="entry name" value="PDZ"/>
    <property type="match status" value="5"/>
</dbReference>
<dbReference type="Gene3D" id="2.20.70.10">
    <property type="match status" value="2"/>
</dbReference>
<dbReference type="Pfam" id="PF00595">
    <property type="entry name" value="PDZ"/>
    <property type="match status" value="5"/>
</dbReference>
<evidence type="ECO:0000256" key="1">
    <source>
        <dbReference type="ARBA" id="ARBA00022737"/>
    </source>
</evidence>
<feature type="domain" description="PDZ" evidence="4">
    <location>
        <begin position="514"/>
        <end position="596"/>
    </location>
</feature>
<proteinExistence type="predicted"/>
<dbReference type="FunFam" id="2.30.42.10:FF:000144">
    <property type="entry name" value="Membrane associated guanylate kinase, WW and PDZ domain containing 2"/>
    <property type="match status" value="1"/>
</dbReference>
<name>A0A914BVU7_9BILA</name>
<dbReference type="Gene3D" id="2.30.42.10">
    <property type="match status" value="5"/>
</dbReference>
<feature type="compositionally biased region" description="Polar residues" evidence="2">
    <location>
        <begin position="448"/>
        <end position="467"/>
    </location>
</feature>
<evidence type="ECO:0000313" key="5">
    <source>
        <dbReference type="Proteomes" id="UP000887540"/>
    </source>
</evidence>
<dbReference type="FunFam" id="2.30.42.10:FF:000005">
    <property type="entry name" value="Membrane associated guanylate kinase, WW and PDZ domain containing 1"/>
    <property type="match status" value="1"/>
</dbReference>
<dbReference type="Pfam" id="PF00397">
    <property type="entry name" value="WW"/>
    <property type="match status" value="2"/>
</dbReference>
<dbReference type="InterPro" id="IPR001478">
    <property type="entry name" value="PDZ"/>
</dbReference>
<dbReference type="CDD" id="cd06732">
    <property type="entry name" value="PDZ2_MAGI-1_3-like"/>
    <property type="match status" value="1"/>
</dbReference>
<organism evidence="5 6">
    <name type="scientific">Acrobeloides nanus</name>
    <dbReference type="NCBI Taxonomy" id="290746"/>
    <lineage>
        <taxon>Eukaryota</taxon>
        <taxon>Metazoa</taxon>
        <taxon>Ecdysozoa</taxon>
        <taxon>Nematoda</taxon>
        <taxon>Chromadorea</taxon>
        <taxon>Rhabditida</taxon>
        <taxon>Tylenchina</taxon>
        <taxon>Cephalobomorpha</taxon>
        <taxon>Cephaloboidea</taxon>
        <taxon>Cephalobidae</taxon>
        <taxon>Acrobeloides</taxon>
    </lineage>
</organism>
<evidence type="ECO:0000256" key="2">
    <source>
        <dbReference type="SAM" id="MobiDB-lite"/>
    </source>
</evidence>
<dbReference type="Proteomes" id="UP000887540">
    <property type="component" value="Unplaced"/>
</dbReference>
<keyword evidence="5" id="KW-1185">Reference proteome</keyword>
<feature type="domain" description="PDZ" evidence="4">
    <location>
        <begin position="857"/>
        <end position="926"/>
    </location>
</feature>
<dbReference type="CDD" id="cd00201">
    <property type="entry name" value="WW"/>
    <property type="match status" value="2"/>
</dbReference>
<dbReference type="PANTHER" id="PTHR10316">
    <property type="entry name" value="MEMBRANE ASSOCIATED GUANYLATE KINASE-RELATED"/>
    <property type="match status" value="1"/>
</dbReference>
<dbReference type="InterPro" id="IPR036034">
    <property type="entry name" value="PDZ_sf"/>
</dbReference>
<feature type="domain" description="PDZ" evidence="4">
    <location>
        <begin position="201"/>
        <end position="273"/>
    </location>
</feature>
<reference evidence="6" key="1">
    <citation type="submission" date="2022-11" db="UniProtKB">
        <authorList>
            <consortium name="WormBaseParasite"/>
        </authorList>
    </citation>
    <scope>IDENTIFICATION</scope>
</reference>
<dbReference type="PROSITE" id="PS01159">
    <property type="entry name" value="WW_DOMAIN_1"/>
    <property type="match status" value="2"/>
</dbReference>
<dbReference type="WBParaSite" id="ACRNAN_Path_1119.g4320.t2">
    <property type="protein sequence ID" value="ACRNAN_Path_1119.g4320.t2"/>
    <property type="gene ID" value="ACRNAN_Path_1119.g4320"/>
</dbReference>
<evidence type="ECO:0000259" key="3">
    <source>
        <dbReference type="PROSITE" id="PS50020"/>
    </source>
</evidence>
<feature type="domain" description="PDZ" evidence="4">
    <location>
        <begin position="331"/>
        <end position="392"/>
    </location>
</feature>
<sequence length="939" mass="103295">MVNTDTLGPLPPNWEIAYSEMGEKYYIDHNSGSTQWEDPREQLPEGWERVHDEKYGVFYVDHVNKRTQYEPPIAATSSHQYSSIAPPDAYTPHVVKASTSSSAYGSYVHANGRIPNTVASSSNGWQPTATQTVQNGYSHQYIGGPTKIQPTPLTNGGTSIVHRAPPNSVGEASKMAAEKNRSSTSYVFTRDPAQLRGELITTRIEKGPKGLGFTLIGNDAGSTRPEFIQIKTIINNGPAALDNVLHTGDVLVYVNNILMLGATQDDACQVFRQIKVGEIVTIQVCRGYPLLLDPTKMIITENVYAPPSSQQRPFGDPTATHFHQRNKEILEIQIRKGSKGFGFTITDSLQGQRVKTVRYPEQCQNLLEGDVILEVDGRNVRNIPHAELVQLLHDCPVGFQTRMLVSRNSPRHRSRTPTAAFRFGEQRATPVPVLAPRSKTPAPGPTRPTKTGSVRQYQPRNTTMPRSTHQREDLYENVSKIRSSSTTLGFSSTPNYVPISAFAYDKPSGHQLITVNLIRKPDGFGFRLVGGEEMGTPLTVGAIIEGGAAHVDGRLREHDEIVEIDGRNAEHGKHTEAVELIKKAAHIGHVKLVVRRLRDDIPRSTSMPFSAYNYGDLATSLPPTHQTNGGYNPKTPFDVHLAKLEHEDFGCTIVSLNNRYIGKIIPDSPADRCGRLKPGDCVIAINGLPLDDMSHQQVINYIKSSGNTITFTIDHSKAHPSFVSDTNGHAGLPNGRTTPSQLYSYPPASTSSIPRYDTVPSSRSNDHLYHNGFGPENFDMSSSFTLVSPRVVEIRSETKDAPIARPESFASCESLILSMNGACVLDGYPEFAEFEEITVSRPESRVSSKGNNETLIHFELPRGAKGFGFSIRGGWEFGQMPLLVLRVAEDGPAAAAGIQVGDQIFEINGENTDGMTHDRAIQLIKEHPTVRLVIRRPQN</sequence>
<dbReference type="SUPFAM" id="SSF51045">
    <property type="entry name" value="WW domain"/>
    <property type="match status" value="2"/>
</dbReference>
<feature type="region of interest" description="Disordered" evidence="2">
    <location>
        <begin position="433"/>
        <end position="472"/>
    </location>
</feature>
<evidence type="ECO:0000259" key="4">
    <source>
        <dbReference type="PROSITE" id="PS50106"/>
    </source>
</evidence>
<feature type="domain" description="PDZ" evidence="4">
    <location>
        <begin position="638"/>
        <end position="717"/>
    </location>
</feature>
<dbReference type="InterPro" id="IPR001202">
    <property type="entry name" value="WW_dom"/>
</dbReference>